<dbReference type="Pfam" id="PF10041">
    <property type="entry name" value="DUF2277"/>
    <property type="match status" value="1"/>
</dbReference>
<dbReference type="STRING" id="234267.Acid_5764"/>
<dbReference type="KEGG" id="sus:Acid_5764"/>
<protein>
    <recommendedName>
        <fullName evidence="2">DUF2277 domain-containing protein</fullName>
    </recommendedName>
</protein>
<accession>Q01UF9</accession>
<dbReference type="EMBL" id="CP000473">
    <property type="protein sequence ID" value="ABJ86711.1"/>
    <property type="molecule type" value="Genomic_DNA"/>
</dbReference>
<proteinExistence type="predicted"/>
<dbReference type="OrthoDB" id="2720376at2"/>
<evidence type="ECO:0008006" key="2">
    <source>
        <dbReference type="Google" id="ProtNLM"/>
    </source>
</evidence>
<dbReference type="InParanoid" id="Q01UF9"/>
<organism evidence="1">
    <name type="scientific">Solibacter usitatus (strain Ellin6076)</name>
    <dbReference type="NCBI Taxonomy" id="234267"/>
    <lineage>
        <taxon>Bacteria</taxon>
        <taxon>Pseudomonadati</taxon>
        <taxon>Acidobacteriota</taxon>
        <taxon>Terriglobia</taxon>
        <taxon>Bryobacterales</taxon>
        <taxon>Solibacteraceae</taxon>
        <taxon>Candidatus Solibacter</taxon>
    </lineage>
</organism>
<dbReference type="AlphaFoldDB" id="Q01UF9"/>
<dbReference type="HOGENOM" id="CLU_170430_1_0_0"/>
<dbReference type="InterPro" id="IPR018735">
    <property type="entry name" value="DUF2277"/>
</dbReference>
<dbReference type="eggNOG" id="COG5552">
    <property type="taxonomic scope" value="Bacteria"/>
</dbReference>
<name>Q01UF9_SOLUE</name>
<gene>
    <name evidence="1" type="ordered locus">Acid_5764</name>
</gene>
<sequence length="66" mass="7575">MCRSIKVLRRPEQPVTAEELHLAALQFVRKMSGFQKPSKANQEVFDQGVREVAEASRKLLESLHVR</sequence>
<evidence type="ECO:0000313" key="1">
    <source>
        <dbReference type="EMBL" id="ABJ86711.1"/>
    </source>
</evidence>
<reference evidence="1" key="1">
    <citation type="submission" date="2006-10" db="EMBL/GenBank/DDBJ databases">
        <title>Complete sequence of Solibacter usitatus Ellin6076.</title>
        <authorList>
            <consortium name="US DOE Joint Genome Institute"/>
            <person name="Copeland A."/>
            <person name="Lucas S."/>
            <person name="Lapidus A."/>
            <person name="Barry K."/>
            <person name="Detter J.C."/>
            <person name="Glavina del Rio T."/>
            <person name="Hammon N."/>
            <person name="Israni S."/>
            <person name="Dalin E."/>
            <person name="Tice H."/>
            <person name="Pitluck S."/>
            <person name="Thompson L.S."/>
            <person name="Brettin T."/>
            <person name="Bruce D."/>
            <person name="Han C."/>
            <person name="Tapia R."/>
            <person name="Gilna P."/>
            <person name="Schmutz J."/>
            <person name="Larimer F."/>
            <person name="Land M."/>
            <person name="Hauser L."/>
            <person name="Kyrpides N."/>
            <person name="Mikhailova N."/>
            <person name="Janssen P.H."/>
            <person name="Kuske C.R."/>
            <person name="Richardson P."/>
        </authorList>
    </citation>
    <scope>NUCLEOTIDE SEQUENCE</scope>
    <source>
        <strain evidence="1">Ellin6076</strain>
    </source>
</reference>